<feature type="region of interest" description="Disordered" evidence="1">
    <location>
        <begin position="1"/>
        <end position="57"/>
    </location>
</feature>
<protein>
    <submittedName>
        <fullName evidence="2">Uncharacterized protein</fullName>
    </submittedName>
</protein>
<evidence type="ECO:0000313" key="3">
    <source>
        <dbReference type="Proteomes" id="UP000693946"/>
    </source>
</evidence>
<gene>
    <name evidence="2" type="ORF">JOB18_032136</name>
</gene>
<feature type="compositionally biased region" description="Low complexity" evidence="1">
    <location>
        <begin position="16"/>
        <end position="28"/>
    </location>
</feature>
<name>A0AAV6SLG8_SOLSE</name>
<proteinExistence type="predicted"/>
<dbReference type="AlphaFoldDB" id="A0AAV6SLG8"/>
<comment type="caution">
    <text evidence="2">The sequence shown here is derived from an EMBL/GenBank/DDBJ whole genome shotgun (WGS) entry which is preliminary data.</text>
</comment>
<dbReference type="Proteomes" id="UP000693946">
    <property type="component" value="Linkage Group LG12"/>
</dbReference>
<accession>A0AAV6SLG8</accession>
<dbReference type="EMBL" id="JAGKHQ010000004">
    <property type="protein sequence ID" value="KAG7518349.1"/>
    <property type="molecule type" value="Genomic_DNA"/>
</dbReference>
<keyword evidence="3" id="KW-1185">Reference proteome</keyword>
<organism evidence="2 3">
    <name type="scientific">Solea senegalensis</name>
    <name type="common">Senegalese sole</name>
    <dbReference type="NCBI Taxonomy" id="28829"/>
    <lineage>
        <taxon>Eukaryota</taxon>
        <taxon>Metazoa</taxon>
        <taxon>Chordata</taxon>
        <taxon>Craniata</taxon>
        <taxon>Vertebrata</taxon>
        <taxon>Euteleostomi</taxon>
        <taxon>Actinopterygii</taxon>
        <taxon>Neopterygii</taxon>
        <taxon>Teleostei</taxon>
        <taxon>Neoteleostei</taxon>
        <taxon>Acanthomorphata</taxon>
        <taxon>Carangaria</taxon>
        <taxon>Pleuronectiformes</taxon>
        <taxon>Pleuronectoidei</taxon>
        <taxon>Soleidae</taxon>
        <taxon>Solea</taxon>
    </lineage>
</organism>
<reference evidence="2 3" key="1">
    <citation type="journal article" date="2021" name="Sci. Rep.">
        <title>Chromosome anchoring in Senegalese sole (Solea senegalensis) reveals sex-associated markers and genome rearrangements in flatfish.</title>
        <authorList>
            <person name="Guerrero-Cozar I."/>
            <person name="Gomez-Garrido J."/>
            <person name="Berbel C."/>
            <person name="Martinez-Blanch J.F."/>
            <person name="Alioto T."/>
            <person name="Claros M.G."/>
            <person name="Gagnaire P.A."/>
            <person name="Manchado M."/>
        </authorList>
    </citation>
    <scope>NUCLEOTIDE SEQUENCE [LARGE SCALE GENOMIC DNA]</scope>
    <source>
        <strain evidence="2">Sse05_10M</strain>
    </source>
</reference>
<evidence type="ECO:0000256" key="1">
    <source>
        <dbReference type="SAM" id="MobiDB-lite"/>
    </source>
</evidence>
<sequence>MKTTGGAGEAGEESESTTGGLSRRCQPAADRRRQQPRTLLQTRGPREPEGFDGQSPGPVFATVECVLWRQHKGGGTVEPFWTINHQSLGPDWSSSSLIRALVLRSLHLQHTRGQDVLVAAAGVSHKRHFSFQLEPELMAPRRMYALFCRSVRWMDNHRGFA</sequence>
<evidence type="ECO:0000313" key="2">
    <source>
        <dbReference type="EMBL" id="KAG7518349.1"/>
    </source>
</evidence>